<dbReference type="InterPro" id="IPR002491">
    <property type="entry name" value="ABC_transptr_periplasmic_BD"/>
</dbReference>
<keyword evidence="3" id="KW-0813">Transport</keyword>
<gene>
    <name evidence="7" type="ORF">CJ229_007695</name>
</gene>
<feature type="domain" description="Fe/B12 periplasmic-binding" evidence="6">
    <location>
        <begin position="1"/>
        <end position="209"/>
    </location>
</feature>
<evidence type="ECO:0000259" key="6">
    <source>
        <dbReference type="PROSITE" id="PS50983"/>
    </source>
</evidence>
<dbReference type="Proteomes" id="UP000243626">
    <property type="component" value="Chromosome"/>
</dbReference>
<dbReference type="PANTHER" id="PTHR30532">
    <property type="entry name" value="IRON III DICITRATE-BINDING PERIPLASMIC PROTEIN"/>
    <property type="match status" value="1"/>
</dbReference>
<proteinExistence type="inferred from homology"/>
<evidence type="ECO:0000313" key="7">
    <source>
        <dbReference type="EMBL" id="WOS95961.1"/>
    </source>
</evidence>
<dbReference type="Gene3D" id="3.40.50.1980">
    <property type="entry name" value="Nitrogenase molybdenum iron protein domain"/>
    <property type="match status" value="1"/>
</dbReference>
<evidence type="ECO:0000256" key="5">
    <source>
        <dbReference type="SAM" id="Coils"/>
    </source>
</evidence>
<organism evidence="7 8">
    <name type="scientific">Nosocomiicoccus massiliensis</name>
    <dbReference type="NCBI Taxonomy" id="1232430"/>
    <lineage>
        <taxon>Bacteria</taxon>
        <taxon>Bacillati</taxon>
        <taxon>Bacillota</taxon>
        <taxon>Bacilli</taxon>
        <taxon>Bacillales</taxon>
        <taxon>Staphylococcaceae</taxon>
        <taxon>Nosocomiicoccus</taxon>
    </lineage>
</organism>
<keyword evidence="5" id="KW-0175">Coiled coil</keyword>
<protein>
    <submittedName>
        <fullName evidence="7">ABC transporter substrate-binding protein</fullName>
    </submittedName>
</protein>
<keyword evidence="8" id="KW-1185">Reference proteome</keyword>
<feature type="coiled-coil region" evidence="5">
    <location>
        <begin position="48"/>
        <end position="79"/>
    </location>
</feature>
<accession>A0AAF1BV72</accession>
<comment type="similarity">
    <text evidence="2">Belongs to the bacterial solute-binding protein 8 family.</text>
</comment>
<dbReference type="SUPFAM" id="SSF53807">
    <property type="entry name" value="Helical backbone' metal receptor"/>
    <property type="match status" value="1"/>
</dbReference>
<dbReference type="InterPro" id="IPR051313">
    <property type="entry name" value="Bact_iron-sidero_bind"/>
</dbReference>
<dbReference type="RefSeq" id="WP_317846557.1">
    <property type="nucleotide sequence ID" value="NZ_CP136964.1"/>
</dbReference>
<dbReference type="Pfam" id="PF01497">
    <property type="entry name" value="Peripla_BP_2"/>
    <property type="match status" value="1"/>
</dbReference>
<sequence>MIGGRQANKPSIEEFKKAAPNASIIYVSAQSDNYFEDIKEMTTFIGELYDKQSDAEALNKELDEKIEETKNLVSEKDKTMMFIQTNGGDLSLHGPGGRYDFLYNPIGFKSSEGDSEDKTASHGNQISFEYISKANPSMILVMDRGAAISNGEDATKVDVLKTDVTNNVDAVKDDNIFELNSVRWYLNSGGHASAIGQLEELQGFLNEVK</sequence>
<dbReference type="GO" id="GO:0030288">
    <property type="term" value="C:outer membrane-bounded periplasmic space"/>
    <property type="evidence" value="ECO:0007669"/>
    <property type="project" value="TreeGrafter"/>
</dbReference>
<dbReference type="EMBL" id="CP136964">
    <property type="protein sequence ID" value="WOS95961.1"/>
    <property type="molecule type" value="Genomic_DNA"/>
</dbReference>
<name>A0AAF1BV72_9STAP</name>
<reference evidence="8" key="1">
    <citation type="submission" date="2017-09" db="EMBL/GenBank/DDBJ databases">
        <title>Bacterial strain isolated from the female urinary microbiota.</title>
        <authorList>
            <person name="Thomas-White K."/>
            <person name="Kumar N."/>
            <person name="Forster S."/>
            <person name="Putonti C."/>
            <person name="Lawley T."/>
            <person name="Wolfe A.J."/>
        </authorList>
    </citation>
    <scope>NUCLEOTIDE SEQUENCE [LARGE SCALE GENOMIC DNA]</scope>
    <source>
        <strain evidence="8">UMB0959</strain>
    </source>
</reference>
<evidence type="ECO:0000256" key="2">
    <source>
        <dbReference type="ARBA" id="ARBA00008814"/>
    </source>
</evidence>
<evidence type="ECO:0000256" key="4">
    <source>
        <dbReference type="ARBA" id="ARBA00022729"/>
    </source>
</evidence>
<comment type="subcellular location">
    <subcellularLocation>
        <location evidence="1">Cell envelope</location>
    </subcellularLocation>
</comment>
<evidence type="ECO:0000256" key="1">
    <source>
        <dbReference type="ARBA" id="ARBA00004196"/>
    </source>
</evidence>
<dbReference type="PROSITE" id="PS50983">
    <property type="entry name" value="FE_B12_PBP"/>
    <property type="match status" value="1"/>
</dbReference>
<dbReference type="KEGG" id="nmy:CJ229_007695"/>
<keyword evidence="4" id="KW-0732">Signal</keyword>
<dbReference type="AlphaFoldDB" id="A0AAF1BV72"/>
<evidence type="ECO:0000256" key="3">
    <source>
        <dbReference type="ARBA" id="ARBA00022448"/>
    </source>
</evidence>
<evidence type="ECO:0000313" key="8">
    <source>
        <dbReference type="Proteomes" id="UP000243626"/>
    </source>
</evidence>
<dbReference type="GO" id="GO:1901678">
    <property type="term" value="P:iron coordination entity transport"/>
    <property type="evidence" value="ECO:0007669"/>
    <property type="project" value="UniProtKB-ARBA"/>
</dbReference>
<dbReference type="PANTHER" id="PTHR30532:SF28">
    <property type="entry name" value="PETROBACTIN-BINDING PROTEIN YCLQ"/>
    <property type="match status" value="1"/>
</dbReference>